<name>A0A6C0F3R4_9ZZZZ</name>
<sequence length="567" mass="65849">MITILSFIPESYIKRDKYKDFKTISLFSSIKTSILPQTFSNWELLLVTNVQNVNFEDSVDPRIKIVYTPDSYLNLNSLYNIDDKLYNSKCKYVSIFDLEHDVWNINKLQCQHDAIELHSYDVVGCECSPSNERIDIPRIITTPNSSLFMSCPFLVSTILIKKTMFKHFDLDIKSFERDTCKDDANFTIVNTSFNTAMAQFHSLLLFMTLRECKICYIGYSKLKESNKSGNNNNTNYIHRIINHSLVETSNHNKLSNLSDNKTCDHIFFINSEKYLREKYIRIKIFSDFCNSETCKQKYESMCKVHEMNNYGADKYLNITTGNTYTHAILLNCPIVPDISVNPECVLGLAFEPIPYLRLSYDFIDFADKHIGAYYIGHKHPKLTSPLFKEHHGFMWHTEHPVEPMVKNSKNAISLIISNKLQAPGHIYRHKLAKFILIHDLPIDIWGNGAAHYISKFPDNKNIKGPFKDKEPYEPYSLSICIENHRHPHYFSEKISNCFICNTTPIYLGCTEIETYFPTQITHLTGNLQEDCTLLVEIAKNPSNYIREIKTNDNDNILNLMKNLTWIK</sequence>
<protein>
    <submittedName>
        <fullName evidence="1">Uncharacterized protein</fullName>
    </submittedName>
</protein>
<organism evidence="1">
    <name type="scientific">viral metagenome</name>
    <dbReference type="NCBI Taxonomy" id="1070528"/>
    <lineage>
        <taxon>unclassified sequences</taxon>
        <taxon>metagenomes</taxon>
        <taxon>organismal metagenomes</taxon>
    </lineage>
</organism>
<evidence type="ECO:0000313" key="1">
    <source>
        <dbReference type="EMBL" id="QHT34770.1"/>
    </source>
</evidence>
<reference evidence="1" key="1">
    <citation type="journal article" date="2020" name="Nature">
        <title>Giant virus diversity and host interactions through global metagenomics.</title>
        <authorList>
            <person name="Schulz F."/>
            <person name="Roux S."/>
            <person name="Paez-Espino D."/>
            <person name="Jungbluth S."/>
            <person name="Walsh D.A."/>
            <person name="Denef V.J."/>
            <person name="McMahon K.D."/>
            <person name="Konstantinidis K.T."/>
            <person name="Eloe-Fadrosh E.A."/>
            <person name="Kyrpides N.C."/>
            <person name="Woyke T."/>
        </authorList>
    </citation>
    <scope>NUCLEOTIDE SEQUENCE</scope>
    <source>
        <strain evidence="1">GVMAG-M-3300009163-63</strain>
    </source>
</reference>
<dbReference type="InterPro" id="IPR038577">
    <property type="entry name" value="GT10-like_C_sf"/>
</dbReference>
<dbReference type="SUPFAM" id="SSF53756">
    <property type="entry name" value="UDP-Glycosyltransferase/glycogen phosphorylase"/>
    <property type="match status" value="1"/>
</dbReference>
<dbReference type="AlphaFoldDB" id="A0A6C0F3R4"/>
<accession>A0A6C0F3R4</accession>
<dbReference type="Gene3D" id="3.40.50.11660">
    <property type="entry name" value="Glycosyl transferase family 10, C-terminal domain"/>
    <property type="match status" value="1"/>
</dbReference>
<dbReference type="Gene3D" id="3.90.550.10">
    <property type="entry name" value="Spore Coat Polysaccharide Biosynthesis Protein SpsA, Chain A"/>
    <property type="match status" value="1"/>
</dbReference>
<dbReference type="SUPFAM" id="SSF53448">
    <property type="entry name" value="Nucleotide-diphospho-sugar transferases"/>
    <property type="match status" value="1"/>
</dbReference>
<dbReference type="EMBL" id="MN739009">
    <property type="protein sequence ID" value="QHT34770.1"/>
    <property type="molecule type" value="Genomic_DNA"/>
</dbReference>
<dbReference type="InterPro" id="IPR029044">
    <property type="entry name" value="Nucleotide-diphossugar_trans"/>
</dbReference>
<proteinExistence type="predicted"/>